<sequence>MFARAEDIVRYYLNKHLDTNFIKNEGFELPTELIDKTKDELDKIINSAKERRKQYILLKANATKHGKKDVVKEANYKMKMMDEYIEVLTLIKQSDKYIREGLDDKLEV</sequence>
<keyword evidence="2" id="KW-1185">Reference proteome</keyword>
<proteinExistence type="predicted"/>
<protein>
    <submittedName>
        <fullName evidence="1">Uncharacterized protein</fullName>
    </submittedName>
</protein>
<evidence type="ECO:0000313" key="1">
    <source>
        <dbReference type="EMBL" id="GBN09403.1"/>
    </source>
</evidence>
<gene>
    <name evidence="1" type="ORF">AVEN_36816_1</name>
</gene>
<dbReference type="AlphaFoldDB" id="A0A4Y2L6F2"/>
<organism evidence="1 2">
    <name type="scientific">Araneus ventricosus</name>
    <name type="common">Orbweaver spider</name>
    <name type="synonym">Epeira ventricosa</name>
    <dbReference type="NCBI Taxonomy" id="182803"/>
    <lineage>
        <taxon>Eukaryota</taxon>
        <taxon>Metazoa</taxon>
        <taxon>Ecdysozoa</taxon>
        <taxon>Arthropoda</taxon>
        <taxon>Chelicerata</taxon>
        <taxon>Arachnida</taxon>
        <taxon>Araneae</taxon>
        <taxon>Araneomorphae</taxon>
        <taxon>Entelegynae</taxon>
        <taxon>Araneoidea</taxon>
        <taxon>Araneidae</taxon>
        <taxon>Araneus</taxon>
    </lineage>
</organism>
<reference evidence="1 2" key="1">
    <citation type="journal article" date="2019" name="Sci. Rep.">
        <title>Orb-weaving spider Araneus ventricosus genome elucidates the spidroin gene catalogue.</title>
        <authorList>
            <person name="Kono N."/>
            <person name="Nakamura H."/>
            <person name="Ohtoshi R."/>
            <person name="Moran D.A.P."/>
            <person name="Shinohara A."/>
            <person name="Yoshida Y."/>
            <person name="Fujiwara M."/>
            <person name="Mori M."/>
            <person name="Tomita M."/>
            <person name="Arakawa K."/>
        </authorList>
    </citation>
    <scope>NUCLEOTIDE SEQUENCE [LARGE SCALE GENOMIC DNA]</scope>
</reference>
<comment type="caution">
    <text evidence="1">The sequence shown here is derived from an EMBL/GenBank/DDBJ whole genome shotgun (WGS) entry which is preliminary data.</text>
</comment>
<name>A0A4Y2L6F2_ARAVE</name>
<dbReference type="EMBL" id="BGPR01005351">
    <property type="protein sequence ID" value="GBN09403.1"/>
    <property type="molecule type" value="Genomic_DNA"/>
</dbReference>
<evidence type="ECO:0000313" key="2">
    <source>
        <dbReference type="Proteomes" id="UP000499080"/>
    </source>
</evidence>
<accession>A0A4Y2L6F2</accession>
<dbReference type="Proteomes" id="UP000499080">
    <property type="component" value="Unassembled WGS sequence"/>
</dbReference>